<dbReference type="SUPFAM" id="SSF51735">
    <property type="entry name" value="NAD(P)-binding Rossmann-fold domains"/>
    <property type="match status" value="1"/>
</dbReference>
<dbReference type="Proteomes" id="UP000322524">
    <property type="component" value="Unassembled WGS sequence"/>
</dbReference>
<accession>A0A5D4T6P8</accession>
<dbReference type="CDD" id="cd05250">
    <property type="entry name" value="CC3_like_SDR_a"/>
    <property type="match status" value="1"/>
</dbReference>
<dbReference type="OrthoDB" id="9798632at2"/>
<dbReference type="AlphaFoldDB" id="A0A5D4T6P8"/>
<dbReference type="Gene3D" id="3.40.50.720">
    <property type="entry name" value="NAD(P)-binding Rossmann-like Domain"/>
    <property type="match status" value="1"/>
</dbReference>
<dbReference type="RefSeq" id="WP_148986849.1">
    <property type="nucleotide sequence ID" value="NZ_VTEV01000001.1"/>
</dbReference>
<sequence>MNSNRSALLIGATGLIGTYVQKEILQNSDYGNLTTFVRNQTTETHSKLNEVIIDFDKMPDYKELFKVDDLFVCLGTTKKKAGTQENFRKVDFDYVVEAARLAKENGVTRIAVVSAIGADEHSRFFYNQVKGEMEKAVSSIGISSTYFFRPSLLLGDRDEFRLGERIGEVLGTVIQPVLRGKWKKYRSVHGQTVAKAMLRFLKDGRNGVHFVESDLIAKIGDLCP</sequence>
<organism evidence="2 3">
    <name type="scientific">Sutcliffiella horikoshii</name>
    <dbReference type="NCBI Taxonomy" id="79883"/>
    <lineage>
        <taxon>Bacteria</taxon>
        <taxon>Bacillati</taxon>
        <taxon>Bacillota</taxon>
        <taxon>Bacilli</taxon>
        <taxon>Bacillales</taxon>
        <taxon>Bacillaceae</taxon>
        <taxon>Sutcliffiella</taxon>
    </lineage>
</organism>
<dbReference type="PANTHER" id="PTHR14097">
    <property type="entry name" value="OXIDOREDUCTASE HTATIP2"/>
    <property type="match status" value="1"/>
</dbReference>
<dbReference type="EMBL" id="VTEV01000001">
    <property type="protein sequence ID" value="TYS70949.1"/>
    <property type="molecule type" value="Genomic_DNA"/>
</dbReference>
<proteinExistence type="predicted"/>
<feature type="domain" description="NAD(P)-binding" evidence="1">
    <location>
        <begin position="11"/>
        <end position="127"/>
    </location>
</feature>
<evidence type="ECO:0000313" key="3">
    <source>
        <dbReference type="Proteomes" id="UP000322524"/>
    </source>
</evidence>
<evidence type="ECO:0000259" key="1">
    <source>
        <dbReference type="Pfam" id="PF13460"/>
    </source>
</evidence>
<dbReference type="InterPro" id="IPR036291">
    <property type="entry name" value="NAD(P)-bd_dom_sf"/>
</dbReference>
<dbReference type="Pfam" id="PF13460">
    <property type="entry name" value="NAD_binding_10"/>
    <property type="match status" value="1"/>
</dbReference>
<gene>
    <name evidence="2" type="ORF">FZC76_03380</name>
</gene>
<dbReference type="PANTHER" id="PTHR14097:SF7">
    <property type="entry name" value="OXIDOREDUCTASE HTATIP2"/>
    <property type="match status" value="1"/>
</dbReference>
<dbReference type="InterPro" id="IPR016040">
    <property type="entry name" value="NAD(P)-bd_dom"/>
</dbReference>
<name>A0A5D4T6P8_9BACI</name>
<reference evidence="2 3" key="1">
    <citation type="submission" date="2019-08" db="EMBL/GenBank/DDBJ databases">
        <title>Bacillus genomes from the desert of Cuatro Cienegas, Coahuila.</title>
        <authorList>
            <person name="Olmedo-Alvarez G."/>
        </authorList>
    </citation>
    <scope>NUCLEOTIDE SEQUENCE [LARGE SCALE GENOMIC DNA]</scope>
    <source>
        <strain evidence="2 3">CH28_1T</strain>
    </source>
</reference>
<protein>
    <submittedName>
        <fullName evidence="2">Oxidoreductase</fullName>
    </submittedName>
</protein>
<evidence type="ECO:0000313" key="2">
    <source>
        <dbReference type="EMBL" id="TYS70949.1"/>
    </source>
</evidence>
<comment type="caution">
    <text evidence="2">The sequence shown here is derived from an EMBL/GenBank/DDBJ whole genome shotgun (WGS) entry which is preliminary data.</text>
</comment>